<keyword evidence="2" id="KW-1133">Transmembrane helix</keyword>
<feature type="transmembrane region" description="Helical" evidence="2">
    <location>
        <begin position="410"/>
        <end position="432"/>
    </location>
</feature>
<feature type="transmembrane region" description="Helical" evidence="2">
    <location>
        <begin position="515"/>
        <end position="536"/>
    </location>
</feature>
<gene>
    <name evidence="4" type="ORF">D9757_009920</name>
</gene>
<dbReference type="SUPFAM" id="SSF53383">
    <property type="entry name" value="PLP-dependent transferases"/>
    <property type="match status" value="1"/>
</dbReference>
<dbReference type="InterPro" id="IPR015421">
    <property type="entry name" value="PyrdxlP-dep_Trfase_major"/>
</dbReference>
<evidence type="ECO:0000256" key="2">
    <source>
        <dbReference type="SAM" id="Phobius"/>
    </source>
</evidence>
<feature type="domain" description="Aminotransferase class V" evidence="3">
    <location>
        <begin position="179"/>
        <end position="342"/>
    </location>
</feature>
<dbReference type="Gene3D" id="3.40.640.10">
    <property type="entry name" value="Type I PLP-dependent aspartate aminotransferase-like (Major domain)"/>
    <property type="match status" value="1"/>
</dbReference>
<dbReference type="Gene3D" id="3.90.1150.10">
    <property type="entry name" value="Aspartate Aminotransferase, domain 1"/>
    <property type="match status" value="1"/>
</dbReference>
<dbReference type="Pfam" id="PF00266">
    <property type="entry name" value="Aminotran_5"/>
    <property type="match status" value="1"/>
</dbReference>
<reference evidence="4 5" key="1">
    <citation type="journal article" date="2020" name="ISME J.">
        <title>Uncovering the hidden diversity of litter-decomposition mechanisms in mushroom-forming fungi.</title>
        <authorList>
            <person name="Floudas D."/>
            <person name="Bentzer J."/>
            <person name="Ahren D."/>
            <person name="Johansson T."/>
            <person name="Persson P."/>
            <person name="Tunlid A."/>
        </authorList>
    </citation>
    <scope>NUCLEOTIDE SEQUENCE [LARGE SCALE GENOMIC DNA]</scope>
    <source>
        <strain evidence="4 5">CBS 406.79</strain>
    </source>
</reference>
<dbReference type="Proteomes" id="UP000518752">
    <property type="component" value="Unassembled WGS sequence"/>
</dbReference>
<feature type="transmembrane region" description="Helical" evidence="2">
    <location>
        <begin position="444"/>
        <end position="463"/>
    </location>
</feature>
<keyword evidence="2" id="KW-0812">Transmembrane</keyword>
<keyword evidence="2" id="KW-0472">Membrane</keyword>
<feature type="transmembrane region" description="Helical" evidence="2">
    <location>
        <begin position="475"/>
        <end position="495"/>
    </location>
</feature>
<keyword evidence="1" id="KW-0663">Pyridoxal phosphate</keyword>
<evidence type="ECO:0000313" key="5">
    <source>
        <dbReference type="Proteomes" id="UP000518752"/>
    </source>
</evidence>
<name>A0A8H5GWB3_9AGAR</name>
<dbReference type="OrthoDB" id="5978656at2759"/>
<dbReference type="InterPro" id="IPR015424">
    <property type="entry name" value="PyrdxlP-dep_Trfase"/>
</dbReference>
<evidence type="ECO:0000256" key="1">
    <source>
        <dbReference type="ARBA" id="ARBA00022898"/>
    </source>
</evidence>
<proteinExistence type="predicted"/>
<dbReference type="PANTHER" id="PTHR43092:SF2">
    <property type="entry name" value="HERCYNYLCYSTEINE SULFOXIDE LYASE"/>
    <property type="match status" value="1"/>
</dbReference>
<dbReference type="AlphaFoldDB" id="A0A8H5GWB3"/>
<dbReference type="InterPro" id="IPR000192">
    <property type="entry name" value="Aminotrans_V_dom"/>
</dbReference>
<organism evidence="4 5">
    <name type="scientific">Collybiopsis confluens</name>
    <dbReference type="NCBI Taxonomy" id="2823264"/>
    <lineage>
        <taxon>Eukaryota</taxon>
        <taxon>Fungi</taxon>
        <taxon>Dikarya</taxon>
        <taxon>Basidiomycota</taxon>
        <taxon>Agaricomycotina</taxon>
        <taxon>Agaricomycetes</taxon>
        <taxon>Agaricomycetidae</taxon>
        <taxon>Agaricales</taxon>
        <taxon>Marasmiineae</taxon>
        <taxon>Omphalotaceae</taxon>
        <taxon>Collybiopsis</taxon>
    </lineage>
</organism>
<evidence type="ECO:0000313" key="4">
    <source>
        <dbReference type="EMBL" id="KAF5372439.1"/>
    </source>
</evidence>
<keyword evidence="5" id="KW-1185">Reference proteome</keyword>
<dbReference type="PANTHER" id="PTHR43092">
    <property type="entry name" value="L-CYSTEINE DESULFHYDRASE"/>
    <property type="match status" value="1"/>
</dbReference>
<comment type="caution">
    <text evidence="4">The sequence shown here is derived from an EMBL/GenBank/DDBJ whole genome shotgun (WGS) entry which is preliminary data.</text>
</comment>
<dbReference type="InterPro" id="IPR015422">
    <property type="entry name" value="PyrdxlP-dep_Trfase_small"/>
</dbReference>
<sequence>MDSSNENRDESSFGHAVLSQFCLDPSYINLNVGSFGCLPHAVRIAYDQLSLELEAMPDLFIRRKMASQVTQVRTLLATHTGATVDNCVMIPSVAHGINTILRNFPWNENDKLIIASTTFHTISRAVDCLSFTDPHPTVSTFECLFPTSHTEILNNFRKCVQSTKAADSSASVETRGQYHTVVLFDSIISMPGVCMPWKEMVRICKDEGVWSIVDAAHSLGQELNIELDDTDPDFWVANCNKWLSSKRGSALLYVPLRNQDIIKYSFPPGIGAASPSNTGVSAFVGEFHWNGSKDIITALTVKAALEFRSSHGGEERIINYCHNLAMSGGKYLADMLGTEVMLSPSGNPDELVGNMVNVAIPLPPALKPSADLMRRIDKTLLEEKKVYAAVFYHNRRWWTRVSVHIFNEVLSLWGLDVFHQFIVGAFVYHYLITAPGSRLLDWTFVANLVLELLLSNIIQIFYAVRLWKLTPKPKLVFLAVVPLIINNLFLGIYVPVNLSNQVADVSKIADINFKWAVITLLAGTSALDFILSTSLIHALIRMGSQMRWATSSLQVVAAFVANTGFLAR</sequence>
<evidence type="ECO:0000259" key="3">
    <source>
        <dbReference type="Pfam" id="PF00266"/>
    </source>
</evidence>
<protein>
    <recommendedName>
        <fullName evidence="3">Aminotransferase class V domain-containing protein</fullName>
    </recommendedName>
</protein>
<dbReference type="EMBL" id="JAACJN010000110">
    <property type="protein sequence ID" value="KAF5372439.1"/>
    <property type="molecule type" value="Genomic_DNA"/>
</dbReference>
<accession>A0A8H5GWB3</accession>